<dbReference type="Gene3D" id="1.10.8.60">
    <property type="match status" value="1"/>
</dbReference>
<dbReference type="FunFam" id="3.40.50.300:FF:000216">
    <property type="entry name" value="Type VII secretion ATPase EccA"/>
    <property type="match status" value="1"/>
</dbReference>
<dbReference type="Gene3D" id="1.25.40.10">
    <property type="entry name" value="Tetratricopeptide repeat domain"/>
    <property type="match status" value="1"/>
</dbReference>
<keyword evidence="4" id="KW-0547">Nucleotide-binding</keyword>
<dbReference type="GO" id="GO:0016887">
    <property type="term" value="F:ATP hydrolysis activity"/>
    <property type="evidence" value="ECO:0007669"/>
    <property type="project" value="InterPro"/>
</dbReference>
<evidence type="ECO:0000256" key="3">
    <source>
        <dbReference type="ARBA" id="ARBA00022490"/>
    </source>
</evidence>
<dbReference type="GO" id="GO:0005524">
    <property type="term" value="F:ATP binding"/>
    <property type="evidence" value="ECO:0007669"/>
    <property type="project" value="UniProtKB-KW"/>
</dbReference>
<keyword evidence="5" id="KW-0067">ATP-binding</keyword>
<accession>A0A2S8BF86</accession>
<dbReference type="InterPro" id="IPR023835">
    <property type="entry name" value="T7SS_EccA"/>
</dbReference>
<dbReference type="Proteomes" id="UP000238296">
    <property type="component" value="Unassembled WGS sequence"/>
</dbReference>
<dbReference type="Pfam" id="PF21545">
    <property type="entry name" value="T7SS_EccA1_N"/>
    <property type="match status" value="1"/>
</dbReference>
<feature type="repeat" description="TPR" evidence="6">
    <location>
        <begin position="216"/>
        <end position="249"/>
    </location>
</feature>
<feature type="domain" description="AAA+ ATPase" evidence="7">
    <location>
        <begin position="345"/>
        <end position="486"/>
    </location>
</feature>
<name>A0A2S8BF86_9MYCO</name>
<dbReference type="CDD" id="cd00009">
    <property type="entry name" value="AAA"/>
    <property type="match status" value="1"/>
</dbReference>
<reference evidence="8 9" key="1">
    <citation type="journal article" date="2017" name="Int. J. Syst. Evol. Microbiol.">
        <title>Mycobacterium talmoniae sp. nov., a slowly growing mycobacterium isolated from human respiratory samples.</title>
        <authorList>
            <person name="Davidson R.M."/>
            <person name="DeGroote M.A."/>
            <person name="Marola J.L."/>
            <person name="Buss S."/>
            <person name="Jones V."/>
            <person name="McNeil M.R."/>
            <person name="Freifeld A.G."/>
            <person name="Elaine Epperson L."/>
            <person name="Hasan N.A."/>
            <person name="Jackson M."/>
            <person name="Iwen P.C."/>
            <person name="Salfinger M."/>
            <person name="Strong M."/>
        </authorList>
    </citation>
    <scope>NUCLEOTIDE SEQUENCE [LARGE SCALE GENOMIC DNA]</scope>
    <source>
        <strain evidence="8 9">ATCC BAA-2683</strain>
    </source>
</reference>
<keyword evidence="3" id="KW-0963">Cytoplasm</keyword>
<dbReference type="InterPro" id="IPR027417">
    <property type="entry name" value="P-loop_NTPase"/>
</dbReference>
<dbReference type="GO" id="GO:0005737">
    <property type="term" value="C:cytoplasm"/>
    <property type="evidence" value="ECO:0007669"/>
    <property type="project" value="UniProtKB-SubCell"/>
</dbReference>
<evidence type="ECO:0000256" key="1">
    <source>
        <dbReference type="ARBA" id="ARBA00004496"/>
    </source>
</evidence>
<sequence length="604" mass="63565">MSGAIEAFEAGLLALGYSVRGDHETPDQRMARKVLAAATRADPTLADGWLGRLAAGDRALGVYEGLWRCAERIGATLGRYGLHAENLNVVYESGMLITAPLRSADAAGAAYIAALCRAGRFDDAAAVFTDSLGADNPLITFAAAALYYQTQRWPQVVDTARVLRDYGADVVISAAARALTGHAQACLGLHKAAIATATDPLPNGKTITEILPASTAAVSYFVGAAHRALGQETEATEALRTALVADPGHGAARAMLTDPQVHLVTIDQAVIDSRSDPWDPDTAADPAELAREQQVGNRDELLAAADAELARQIGLADVKRQVEKLKASVRINNARTAKGLPPAMRSHHLVFTGPPGTGKTTIARVIAQLYCGLGVLPQAKVLEVKRADFVAGFLGQTAAKTDALIDAALDGVLFIDEAYTLIQTGLSGGDAFGREAVDTLLARMENDRHRLMVIIAGYDDEINRFLAANEGLASRFPKRINFPSYDAAELVDIAAAFAAETESTLDPEASAVLLKACTYLAAHHSDGAGAGGGARRRLIDVAGNARFIRNVIEDAMEELALRLGTGADVDDLDAPAMTTITAADMRAALNTVIATAVKGNVTWD</sequence>
<dbReference type="PANTHER" id="PTHR43392">
    <property type="entry name" value="AAA-TYPE ATPASE FAMILY PROTEIN / ANKYRIN REPEAT FAMILY PROTEIN"/>
    <property type="match status" value="1"/>
</dbReference>
<comment type="subcellular location">
    <subcellularLocation>
        <location evidence="1">Cytoplasm</location>
    </subcellularLocation>
</comment>
<dbReference type="InterPro" id="IPR011990">
    <property type="entry name" value="TPR-like_helical_dom_sf"/>
</dbReference>
<dbReference type="PROSITE" id="PS50005">
    <property type="entry name" value="TPR"/>
    <property type="match status" value="1"/>
</dbReference>
<gene>
    <name evidence="8" type="primary">eccA3_2</name>
    <name evidence="8" type="ORF">C1Y40_04531</name>
</gene>
<dbReference type="InterPro" id="IPR049078">
    <property type="entry name" value="T7SS_EccA1-like_N"/>
</dbReference>
<dbReference type="SUPFAM" id="SSF52540">
    <property type="entry name" value="P-loop containing nucleoside triphosphate hydrolases"/>
    <property type="match status" value="1"/>
</dbReference>
<dbReference type="SMART" id="SM00382">
    <property type="entry name" value="AAA"/>
    <property type="match status" value="1"/>
</dbReference>
<dbReference type="NCBIfam" id="TIGR03922">
    <property type="entry name" value="T7SS_EccA"/>
    <property type="match status" value="1"/>
</dbReference>
<organism evidence="8 9">
    <name type="scientific">Mycobacterium talmoniae</name>
    <dbReference type="NCBI Taxonomy" id="1858794"/>
    <lineage>
        <taxon>Bacteria</taxon>
        <taxon>Bacillati</taxon>
        <taxon>Actinomycetota</taxon>
        <taxon>Actinomycetes</taxon>
        <taxon>Mycobacteriales</taxon>
        <taxon>Mycobacteriaceae</taxon>
        <taxon>Mycobacterium</taxon>
    </lineage>
</organism>
<dbReference type="Pfam" id="PF00004">
    <property type="entry name" value="AAA"/>
    <property type="match status" value="1"/>
</dbReference>
<protein>
    <submittedName>
        <fullName evidence="8">ESX-3 secretion system protein EccA3</fullName>
    </submittedName>
</protein>
<keyword evidence="6" id="KW-0802">TPR repeat</keyword>
<dbReference type="EMBL" id="PPEA01000654">
    <property type="protein sequence ID" value="PQM45306.1"/>
    <property type="molecule type" value="Genomic_DNA"/>
</dbReference>
<dbReference type="SUPFAM" id="SSF48452">
    <property type="entry name" value="TPR-like"/>
    <property type="match status" value="1"/>
</dbReference>
<dbReference type="AlphaFoldDB" id="A0A2S8BF86"/>
<evidence type="ECO:0000256" key="6">
    <source>
        <dbReference type="PROSITE-ProRule" id="PRU00339"/>
    </source>
</evidence>
<evidence type="ECO:0000256" key="4">
    <source>
        <dbReference type="ARBA" id="ARBA00022741"/>
    </source>
</evidence>
<comment type="similarity">
    <text evidence="2">Belongs to the CbxX/CfxQ family.</text>
</comment>
<evidence type="ECO:0000256" key="5">
    <source>
        <dbReference type="ARBA" id="ARBA00022840"/>
    </source>
</evidence>
<comment type="caution">
    <text evidence="8">The sequence shown here is derived from an EMBL/GenBank/DDBJ whole genome shotgun (WGS) entry which is preliminary data.</text>
</comment>
<dbReference type="InterPro" id="IPR003593">
    <property type="entry name" value="AAA+_ATPase"/>
</dbReference>
<evidence type="ECO:0000313" key="8">
    <source>
        <dbReference type="EMBL" id="PQM45306.1"/>
    </source>
</evidence>
<dbReference type="InterPro" id="IPR019734">
    <property type="entry name" value="TPR_rpt"/>
</dbReference>
<dbReference type="Pfam" id="PF17866">
    <property type="entry name" value="AAA_lid_6"/>
    <property type="match status" value="1"/>
</dbReference>
<evidence type="ECO:0000313" key="9">
    <source>
        <dbReference type="Proteomes" id="UP000238296"/>
    </source>
</evidence>
<dbReference type="PRINTS" id="PR00819">
    <property type="entry name" value="CBXCFQXSUPER"/>
</dbReference>
<dbReference type="InterPro" id="IPR003959">
    <property type="entry name" value="ATPase_AAA_core"/>
</dbReference>
<evidence type="ECO:0000259" key="7">
    <source>
        <dbReference type="SMART" id="SM00382"/>
    </source>
</evidence>
<dbReference type="InterPro" id="IPR050773">
    <property type="entry name" value="CbxX/CfxQ_RuBisCO_ESX"/>
</dbReference>
<evidence type="ECO:0000256" key="2">
    <source>
        <dbReference type="ARBA" id="ARBA00010378"/>
    </source>
</evidence>
<dbReference type="PANTHER" id="PTHR43392:SF2">
    <property type="entry name" value="AAA-TYPE ATPASE FAMILY PROTEIN _ ANKYRIN REPEAT FAMILY PROTEIN"/>
    <property type="match status" value="1"/>
</dbReference>
<dbReference type="InterPro" id="IPR041627">
    <property type="entry name" value="AAA_lid_6"/>
</dbReference>
<dbReference type="InterPro" id="IPR000641">
    <property type="entry name" value="CbxX/CfxQ"/>
</dbReference>
<dbReference type="Gene3D" id="3.40.50.300">
    <property type="entry name" value="P-loop containing nucleotide triphosphate hydrolases"/>
    <property type="match status" value="1"/>
</dbReference>
<proteinExistence type="inferred from homology"/>